<protein>
    <submittedName>
        <fullName evidence="2">Uncharacterized protein</fullName>
    </submittedName>
</protein>
<feature type="region of interest" description="Disordered" evidence="1">
    <location>
        <begin position="21"/>
        <end position="43"/>
    </location>
</feature>
<evidence type="ECO:0000313" key="2">
    <source>
        <dbReference type="EMBL" id="SFL67836.1"/>
    </source>
</evidence>
<name>A0A1I4JNX8_9ACTN</name>
<evidence type="ECO:0000313" key="3">
    <source>
        <dbReference type="Proteomes" id="UP000199152"/>
    </source>
</evidence>
<accession>A0A1I4JNX8</accession>
<gene>
    <name evidence="2" type="ORF">SAMN04488085_11565</name>
</gene>
<sequence length="67" mass="7013">MGTDELRCALCGRTGTAADAASGWSLSVPPRATGAQDGGRPRPDRVTALCAECARRSVRDLEARLDP</sequence>
<dbReference type="EMBL" id="FOSW01000015">
    <property type="protein sequence ID" value="SFL67836.1"/>
    <property type="molecule type" value="Genomic_DNA"/>
</dbReference>
<organism evidence="2 3">
    <name type="scientific">Geodermatophilus ruber</name>
    <dbReference type="NCBI Taxonomy" id="504800"/>
    <lineage>
        <taxon>Bacteria</taxon>
        <taxon>Bacillati</taxon>
        <taxon>Actinomycetota</taxon>
        <taxon>Actinomycetes</taxon>
        <taxon>Geodermatophilales</taxon>
        <taxon>Geodermatophilaceae</taxon>
        <taxon>Geodermatophilus</taxon>
    </lineage>
</organism>
<dbReference type="RefSeq" id="WP_218146353.1">
    <property type="nucleotide sequence ID" value="NZ_FOSW01000015.1"/>
</dbReference>
<dbReference type="InParanoid" id="A0A1I4JNX8"/>
<dbReference type="STRING" id="504800.SAMN04488085_11565"/>
<dbReference type="AlphaFoldDB" id="A0A1I4JNX8"/>
<evidence type="ECO:0000256" key="1">
    <source>
        <dbReference type="SAM" id="MobiDB-lite"/>
    </source>
</evidence>
<dbReference type="Proteomes" id="UP000199152">
    <property type="component" value="Unassembled WGS sequence"/>
</dbReference>
<proteinExistence type="predicted"/>
<reference evidence="2 3" key="1">
    <citation type="submission" date="2016-10" db="EMBL/GenBank/DDBJ databases">
        <authorList>
            <person name="de Groot N.N."/>
        </authorList>
    </citation>
    <scope>NUCLEOTIDE SEQUENCE [LARGE SCALE GENOMIC DNA]</scope>
    <source>
        <strain evidence="2 3">DSM 45317</strain>
    </source>
</reference>
<keyword evidence="3" id="KW-1185">Reference proteome</keyword>